<organism evidence="2 3">
    <name type="scientific">Phytohabitans kaempferiae</name>
    <dbReference type="NCBI Taxonomy" id="1620943"/>
    <lineage>
        <taxon>Bacteria</taxon>
        <taxon>Bacillati</taxon>
        <taxon>Actinomycetota</taxon>
        <taxon>Actinomycetes</taxon>
        <taxon>Micromonosporales</taxon>
        <taxon>Micromonosporaceae</taxon>
    </lineage>
</organism>
<dbReference type="InterPro" id="IPR000073">
    <property type="entry name" value="AB_hydrolase_1"/>
</dbReference>
<proteinExistence type="predicted"/>
<comment type="caution">
    <text evidence="2">The sequence shown here is derived from an EMBL/GenBank/DDBJ whole genome shotgun (WGS) entry which is preliminary data.</text>
</comment>
<evidence type="ECO:0000313" key="3">
    <source>
        <dbReference type="Proteomes" id="UP001589867"/>
    </source>
</evidence>
<accession>A0ABV6M1R3</accession>
<sequence>MTVTGRNPRPPRRVPRAWLGPAGTWTYDVWGDTGRPVVLLHGPVYDRRMWWPAGAELADHATVIAVDLPGHGDSPARSGYPPAALVAELASLVDGVGRGQAPVVVGHSIGALLACVLAAHIRVHAVVTVAQSLDVRPLAGALRETGNLRGVLPQARLDALPGAYRDLVVPHPDAGLLADYLEWMTDREPHEVQQVVDDALRRIDTPHLTVLGDPPEPGYLMWLHRLVPTSQCRIYPHTGLFPHLHESTRFAAEVRALL</sequence>
<dbReference type="InterPro" id="IPR050266">
    <property type="entry name" value="AB_hydrolase_sf"/>
</dbReference>
<dbReference type="GO" id="GO:0016787">
    <property type="term" value="F:hydrolase activity"/>
    <property type="evidence" value="ECO:0007669"/>
    <property type="project" value="UniProtKB-KW"/>
</dbReference>
<reference evidence="2 3" key="1">
    <citation type="submission" date="2024-09" db="EMBL/GenBank/DDBJ databases">
        <authorList>
            <person name="Sun Q."/>
            <person name="Mori K."/>
        </authorList>
    </citation>
    <scope>NUCLEOTIDE SEQUENCE [LARGE SCALE GENOMIC DNA]</scope>
    <source>
        <strain evidence="2 3">TBRC 3947</strain>
    </source>
</reference>
<keyword evidence="2" id="KW-0378">Hydrolase</keyword>
<dbReference type="Proteomes" id="UP001589867">
    <property type="component" value="Unassembled WGS sequence"/>
</dbReference>
<evidence type="ECO:0000259" key="1">
    <source>
        <dbReference type="Pfam" id="PF12697"/>
    </source>
</evidence>
<protein>
    <submittedName>
        <fullName evidence="2">Alpha/beta fold hydrolase</fullName>
    </submittedName>
</protein>
<dbReference type="Pfam" id="PF12697">
    <property type="entry name" value="Abhydrolase_6"/>
    <property type="match status" value="1"/>
</dbReference>
<dbReference type="InterPro" id="IPR029058">
    <property type="entry name" value="AB_hydrolase_fold"/>
</dbReference>
<dbReference type="PANTHER" id="PTHR43798">
    <property type="entry name" value="MONOACYLGLYCEROL LIPASE"/>
    <property type="match status" value="1"/>
</dbReference>
<dbReference type="Gene3D" id="3.40.50.1820">
    <property type="entry name" value="alpha/beta hydrolase"/>
    <property type="match status" value="1"/>
</dbReference>
<gene>
    <name evidence="2" type="ORF">ACFFIA_13145</name>
</gene>
<dbReference type="SUPFAM" id="SSF53474">
    <property type="entry name" value="alpha/beta-Hydrolases"/>
    <property type="match status" value="1"/>
</dbReference>
<feature type="domain" description="AB hydrolase-1" evidence="1">
    <location>
        <begin position="37"/>
        <end position="252"/>
    </location>
</feature>
<dbReference type="EMBL" id="JBHLUH010000017">
    <property type="protein sequence ID" value="MFC0528608.1"/>
    <property type="molecule type" value="Genomic_DNA"/>
</dbReference>
<dbReference type="RefSeq" id="WP_377250383.1">
    <property type="nucleotide sequence ID" value="NZ_JBHLUH010000017.1"/>
</dbReference>
<name>A0ABV6M1R3_9ACTN</name>
<evidence type="ECO:0000313" key="2">
    <source>
        <dbReference type="EMBL" id="MFC0528608.1"/>
    </source>
</evidence>
<keyword evidence="3" id="KW-1185">Reference proteome</keyword>